<keyword evidence="1" id="KW-0812">Transmembrane</keyword>
<dbReference type="AlphaFoldDB" id="A0A316GS44"/>
<keyword evidence="1" id="KW-1133">Transmembrane helix</keyword>
<evidence type="ECO:0000313" key="2">
    <source>
        <dbReference type="EMBL" id="PWK62416.1"/>
    </source>
</evidence>
<dbReference type="NCBIfam" id="NF033773">
    <property type="entry name" value="tellur_TrgA"/>
    <property type="match status" value="1"/>
</dbReference>
<gene>
    <name evidence="2" type="ORF">C7455_101442</name>
</gene>
<dbReference type="InterPro" id="IPR047784">
    <property type="entry name" value="TrgA"/>
</dbReference>
<feature type="transmembrane region" description="Helical" evidence="1">
    <location>
        <begin position="90"/>
        <end position="109"/>
    </location>
</feature>
<proteinExistence type="predicted"/>
<feature type="transmembrane region" description="Helical" evidence="1">
    <location>
        <begin position="129"/>
        <end position="153"/>
    </location>
</feature>
<keyword evidence="3" id="KW-1185">Reference proteome</keyword>
<evidence type="ECO:0008006" key="4">
    <source>
        <dbReference type="Google" id="ProtNLM"/>
    </source>
</evidence>
<sequence length="161" mass="17448">MFFASHISTSRTTDRMPTAAKLVGAMAFFAVGWAAALQALTTMPDGTPATWFAPTIAMIGLWQGWAVAGRGAGMGWSMALGNGLRTSIQIAILGLLLFALRTMFIRSANLRYDGFFEAIFASMDLFIEYFFQSLIVPVWGVLLIGGIIGGLLCEGAARRWR</sequence>
<dbReference type="EMBL" id="QGGW01000001">
    <property type="protein sequence ID" value="PWK62416.1"/>
    <property type="molecule type" value="Genomic_DNA"/>
</dbReference>
<evidence type="ECO:0000313" key="3">
    <source>
        <dbReference type="Proteomes" id="UP000245708"/>
    </source>
</evidence>
<protein>
    <recommendedName>
        <fullName evidence="4">Tellurium resistance protein</fullName>
    </recommendedName>
</protein>
<organism evidence="2 3">
    <name type="scientific">Roseicyclus mahoneyensis</name>
    <dbReference type="NCBI Taxonomy" id="164332"/>
    <lineage>
        <taxon>Bacteria</taxon>
        <taxon>Pseudomonadati</taxon>
        <taxon>Pseudomonadota</taxon>
        <taxon>Alphaproteobacteria</taxon>
        <taxon>Rhodobacterales</taxon>
        <taxon>Roseobacteraceae</taxon>
        <taxon>Roseicyclus</taxon>
    </lineage>
</organism>
<feature type="transmembrane region" description="Helical" evidence="1">
    <location>
        <begin position="20"/>
        <end position="39"/>
    </location>
</feature>
<comment type="caution">
    <text evidence="2">The sequence shown here is derived from an EMBL/GenBank/DDBJ whole genome shotgun (WGS) entry which is preliminary data.</text>
</comment>
<keyword evidence="1" id="KW-0472">Membrane</keyword>
<feature type="transmembrane region" description="Helical" evidence="1">
    <location>
        <begin position="51"/>
        <end position="69"/>
    </location>
</feature>
<name>A0A316GS44_9RHOB</name>
<accession>A0A316GS44</accession>
<dbReference type="Proteomes" id="UP000245708">
    <property type="component" value="Unassembled WGS sequence"/>
</dbReference>
<reference evidence="2 3" key="1">
    <citation type="submission" date="2018-05" db="EMBL/GenBank/DDBJ databases">
        <title>Genomic Encyclopedia of Type Strains, Phase IV (KMG-IV): sequencing the most valuable type-strain genomes for metagenomic binning, comparative biology and taxonomic classification.</title>
        <authorList>
            <person name="Goeker M."/>
        </authorList>
    </citation>
    <scope>NUCLEOTIDE SEQUENCE [LARGE SCALE GENOMIC DNA]</scope>
    <source>
        <strain evidence="2 3">DSM 16097</strain>
    </source>
</reference>
<evidence type="ECO:0000256" key="1">
    <source>
        <dbReference type="SAM" id="Phobius"/>
    </source>
</evidence>